<dbReference type="Pfam" id="PF07980">
    <property type="entry name" value="SusD_RagB"/>
    <property type="match status" value="1"/>
</dbReference>
<keyword evidence="4" id="KW-0472">Membrane</keyword>
<protein>
    <submittedName>
        <fullName evidence="8">RagB/SusD family nutrient uptake outer membrane protein</fullName>
    </submittedName>
</protein>
<proteinExistence type="inferred from homology"/>
<organism evidence="8 9">
    <name type="scientific">Mucilaginibacter jinjuensis</name>
    <dbReference type="NCBI Taxonomy" id="1176721"/>
    <lineage>
        <taxon>Bacteria</taxon>
        <taxon>Pseudomonadati</taxon>
        <taxon>Bacteroidota</taxon>
        <taxon>Sphingobacteriia</taxon>
        <taxon>Sphingobacteriales</taxon>
        <taxon>Sphingobacteriaceae</taxon>
        <taxon>Mucilaginibacter</taxon>
    </lineage>
</organism>
<dbReference type="RefSeq" id="WP_273627987.1">
    <property type="nucleotide sequence ID" value="NZ_CP117167.1"/>
</dbReference>
<evidence type="ECO:0000313" key="9">
    <source>
        <dbReference type="Proteomes" id="UP001216139"/>
    </source>
</evidence>
<evidence type="ECO:0000256" key="3">
    <source>
        <dbReference type="ARBA" id="ARBA00022729"/>
    </source>
</evidence>
<accession>A0ABY7T3M9</accession>
<feature type="domain" description="SusD-like N-terminal" evidence="7">
    <location>
        <begin position="55"/>
        <end position="226"/>
    </location>
</feature>
<keyword evidence="5" id="KW-0998">Cell outer membrane</keyword>
<keyword evidence="9" id="KW-1185">Reference proteome</keyword>
<dbReference type="InterPro" id="IPR033985">
    <property type="entry name" value="SusD-like_N"/>
</dbReference>
<evidence type="ECO:0000256" key="2">
    <source>
        <dbReference type="ARBA" id="ARBA00006275"/>
    </source>
</evidence>
<sequence>MNKRFIYPILTVALLSQYACKKQLDALPTNAKVEGNTITDQPSANVALNGVYFRFANASNTATDWTNDKVMPSLFAGYLGSDNGASNNESDVFGGTVYTSEWARYYSLINAANGVNDGVQKLADNKFTAGRKTQILAEARFLRAFGSFKLLSYFGQWFDINSPLGIIIEDQFNTLTNINLPRSTVKDSYTFILSDLDYAIANAASTSVNINANKWTAMALKMRVLLSRGQGDDYAQAITLGNAIINGSPYSLEPNEKDIFYTKGLASNEVMLGVQPQANQELYYLNVSNTFIKASAFYIAKPMLYNLLKNDPRLSWVVGPAVDDNYYFIKYITPAKQSTVTSEVAYAFRLSEVYLMLAEATARSGGDLNAAKTTLKTVMSKAGVTDFSTVDAATTAADVETQIYYEYARNFVGEDGIEWMALLRLPLATVTQIRPTITSKVQYILPIPDSEFINNPNFGAQNTGYSKPN</sequence>
<evidence type="ECO:0000313" key="8">
    <source>
        <dbReference type="EMBL" id="WCT09892.1"/>
    </source>
</evidence>
<comment type="subcellular location">
    <subcellularLocation>
        <location evidence="1">Cell outer membrane</location>
    </subcellularLocation>
</comment>
<reference evidence="8 9" key="1">
    <citation type="submission" date="2023-02" db="EMBL/GenBank/DDBJ databases">
        <title>Genome sequence of Mucilaginibacter jinjuensis strain KACC 16571.</title>
        <authorList>
            <person name="Kim S."/>
            <person name="Heo J."/>
            <person name="Kwon S.-W."/>
        </authorList>
    </citation>
    <scope>NUCLEOTIDE SEQUENCE [LARGE SCALE GENOMIC DNA]</scope>
    <source>
        <strain evidence="8 9">KACC 16571</strain>
    </source>
</reference>
<keyword evidence="3" id="KW-0732">Signal</keyword>
<evidence type="ECO:0000256" key="5">
    <source>
        <dbReference type="ARBA" id="ARBA00023237"/>
    </source>
</evidence>
<evidence type="ECO:0000256" key="4">
    <source>
        <dbReference type="ARBA" id="ARBA00023136"/>
    </source>
</evidence>
<evidence type="ECO:0000256" key="1">
    <source>
        <dbReference type="ARBA" id="ARBA00004442"/>
    </source>
</evidence>
<feature type="domain" description="RagB/SusD" evidence="6">
    <location>
        <begin position="326"/>
        <end position="415"/>
    </location>
</feature>
<dbReference type="Pfam" id="PF14322">
    <property type="entry name" value="SusD-like_3"/>
    <property type="match status" value="1"/>
</dbReference>
<dbReference type="SUPFAM" id="SSF48452">
    <property type="entry name" value="TPR-like"/>
    <property type="match status" value="1"/>
</dbReference>
<dbReference type="EMBL" id="CP117167">
    <property type="protein sequence ID" value="WCT09892.1"/>
    <property type="molecule type" value="Genomic_DNA"/>
</dbReference>
<dbReference type="InterPro" id="IPR012944">
    <property type="entry name" value="SusD_RagB_dom"/>
</dbReference>
<dbReference type="Proteomes" id="UP001216139">
    <property type="component" value="Chromosome"/>
</dbReference>
<evidence type="ECO:0000259" key="6">
    <source>
        <dbReference type="Pfam" id="PF07980"/>
    </source>
</evidence>
<name>A0ABY7T3M9_9SPHI</name>
<dbReference type="Gene3D" id="1.25.40.390">
    <property type="match status" value="1"/>
</dbReference>
<evidence type="ECO:0000259" key="7">
    <source>
        <dbReference type="Pfam" id="PF14322"/>
    </source>
</evidence>
<gene>
    <name evidence="8" type="ORF">PQO05_14250</name>
</gene>
<dbReference type="InterPro" id="IPR011990">
    <property type="entry name" value="TPR-like_helical_dom_sf"/>
</dbReference>
<comment type="similarity">
    <text evidence="2">Belongs to the SusD family.</text>
</comment>